<dbReference type="PANTHER" id="PTHR14060">
    <property type="entry name" value="PROTEIN P13 MTCP-1"/>
    <property type="match status" value="1"/>
</dbReference>
<dbReference type="Gene3D" id="2.40.15.10">
    <property type="entry name" value="TCL1/MTCP1"/>
    <property type="match status" value="1"/>
</dbReference>
<evidence type="ECO:0000256" key="1">
    <source>
        <dbReference type="ARBA" id="ARBA00006399"/>
    </source>
</evidence>
<dbReference type="SUPFAM" id="SSF50904">
    <property type="entry name" value="Oncogene products"/>
    <property type="match status" value="1"/>
</dbReference>
<keyword evidence="3" id="KW-1185">Reference proteome</keyword>
<comment type="similarity">
    <text evidence="1">Belongs to the TCL1 family.</text>
</comment>
<reference evidence="2" key="1">
    <citation type="submission" date="2025-08" db="UniProtKB">
        <authorList>
            <consortium name="Ensembl"/>
        </authorList>
    </citation>
    <scope>IDENTIFICATION</scope>
</reference>
<sequence length="114" mass="13325">MSCAVLSPRRSLPHIPVSTRQGIYEGEYHKLWMVAKLKTCSHPPFCNRLGAYFPQEPTPFSAMNFNCLPRMWRLDSMNTHWGIDTMLWRLMAHSQVSDTEQLILMLIKDTRDSR</sequence>
<name>A0A8C6G789_MUSSI</name>
<accession>A0A8C6G789</accession>
<organism evidence="2 3">
    <name type="scientific">Mus spicilegus</name>
    <name type="common">Mound-building mouse</name>
    <dbReference type="NCBI Taxonomy" id="10103"/>
    <lineage>
        <taxon>Eukaryota</taxon>
        <taxon>Metazoa</taxon>
        <taxon>Chordata</taxon>
        <taxon>Craniata</taxon>
        <taxon>Vertebrata</taxon>
        <taxon>Euteleostomi</taxon>
        <taxon>Mammalia</taxon>
        <taxon>Eutheria</taxon>
        <taxon>Euarchontoglires</taxon>
        <taxon>Glires</taxon>
        <taxon>Rodentia</taxon>
        <taxon>Myomorpha</taxon>
        <taxon>Muroidea</taxon>
        <taxon>Muridae</taxon>
        <taxon>Murinae</taxon>
        <taxon>Mus</taxon>
        <taxon>Mus</taxon>
    </lineage>
</organism>
<dbReference type="GO" id="GO:0043539">
    <property type="term" value="F:protein serine/threonine kinase activator activity"/>
    <property type="evidence" value="ECO:0007669"/>
    <property type="project" value="InterPro"/>
</dbReference>
<reference evidence="2" key="2">
    <citation type="submission" date="2025-09" db="UniProtKB">
        <authorList>
            <consortium name="Ensembl"/>
        </authorList>
    </citation>
    <scope>IDENTIFICATION</scope>
</reference>
<dbReference type="Pfam" id="PF01840">
    <property type="entry name" value="TCL1_MTCP1"/>
    <property type="match status" value="1"/>
</dbReference>
<dbReference type="InterPro" id="IPR036672">
    <property type="entry name" value="TCL1_MTCP1_sf"/>
</dbReference>
<proteinExistence type="inferred from homology"/>
<dbReference type="Proteomes" id="UP000694415">
    <property type="component" value="Unplaced"/>
</dbReference>
<dbReference type="AlphaFoldDB" id="A0A8C6G789"/>
<dbReference type="PANTHER" id="PTHR14060:SF2">
    <property type="entry name" value="T-CELL LEUKEMIA_LYMPHOMA PROTEIN 1B"/>
    <property type="match status" value="1"/>
</dbReference>
<dbReference type="Ensembl" id="ENSMSIT00000002076.1">
    <property type="protein sequence ID" value="ENSMSIP00000001627.1"/>
    <property type="gene ID" value="ENSMSIG00000001570.1"/>
</dbReference>
<evidence type="ECO:0000313" key="3">
    <source>
        <dbReference type="Proteomes" id="UP000694415"/>
    </source>
</evidence>
<dbReference type="GeneTree" id="ENSGT00390000006885"/>
<protein>
    <submittedName>
        <fullName evidence="2">Uncharacterized protein</fullName>
    </submittedName>
</protein>
<dbReference type="InterPro" id="IPR004832">
    <property type="entry name" value="TCL1_MTCP1"/>
</dbReference>
<evidence type="ECO:0000313" key="2">
    <source>
        <dbReference type="Ensembl" id="ENSMSIP00000001627.1"/>
    </source>
</evidence>